<protein>
    <recommendedName>
        <fullName evidence="1">DUF7344 domain-containing protein</fullName>
    </recommendedName>
</protein>
<name>A0ABD6CQQ1_9EURY</name>
<gene>
    <name evidence="2" type="ORF">ACFSBX_16170</name>
</gene>
<reference evidence="2 3" key="1">
    <citation type="journal article" date="2019" name="Int. J. Syst. Evol. Microbiol.">
        <title>The Global Catalogue of Microorganisms (GCM) 10K type strain sequencing project: providing services to taxonomists for standard genome sequencing and annotation.</title>
        <authorList>
            <consortium name="The Broad Institute Genomics Platform"/>
            <consortium name="The Broad Institute Genome Sequencing Center for Infectious Disease"/>
            <person name="Wu L."/>
            <person name="Ma J."/>
        </authorList>
    </citation>
    <scope>NUCLEOTIDE SEQUENCE [LARGE SCALE GENOMIC DNA]</scope>
    <source>
        <strain evidence="2 3">CGMCC 1.12121</strain>
    </source>
</reference>
<accession>A0ABD6CQQ1</accession>
<evidence type="ECO:0000259" key="1">
    <source>
        <dbReference type="Pfam" id="PF24035"/>
    </source>
</evidence>
<dbReference type="EMBL" id="JBHUDK010000015">
    <property type="protein sequence ID" value="MFD1600481.1"/>
    <property type="molecule type" value="Genomic_DNA"/>
</dbReference>
<dbReference type="RefSeq" id="WP_256422221.1">
    <property type="nucleotide sequence ID" value="NZ_JANHDI010000011.1"/>
</dbReference>
<organism evidence="2 3">
    <name type="scientific">Halobellus rarus</name>
    <dbReference type="NCBI Taxonomy" id="1126237"/>
    <lineage>
        <taxon>Archaea</taxon>
        <taxon>Methanobacteriati</taxon>
        <taxon>Methanobacteriota</taxon>
        <taxon>Stenosarchaea group</taxon>
        <taxon>Halobacteria</taxon>
        <taxon>Halobacteriales</taxon>
        <taxon>Haloferacaceae</taxon>
        <taxon>Halobellus</taxon>
    </lineage>
</organism>
<evidence type="ECO:0000313" key="2">
    <source>
        <dbReference type="EMBL" id="MFD1600481.1"/>
    </source>
</evidence>
<dbReference type="Pfam" id="PF24035">
    <property type="entry name" value="DUF7344"/>
    <property type="match status" value="1"/>
</dbReference>
<dbReference type="Proteomes" id="UP001597085">
    <property type="component" value="Unassembled WGS sequence"/>
</dbReference>
<evidence type="ECO:0000313" key="3">
    <source>
        <dbReference type="Proteomes" id="UP001597085"/>
    </source>
</evidence>
<dbReference type="InterPro" id="IPR055768">
    <property type="entry name" value="DUF7344"/>
</dbReference>
<proteinExistence type="predicted"/>
<comment type="caution">
    <text evidence="2">The sequence shown here is derived from an EMBL/GenBank/DDBJ whole genome shotgun (WGS) entry which is preliminary data.</text>
</comment>
<sequence length="113" mass="13055">MHTDDRLDPVDFFDLLGNRRRLLIIVYLSLFDQEASVEVRHLARIVRGIELGVPPRQVGSKDYESAYNALIQTHLPKLAACDVIEYDDARKTVSVTHRIKQYALVAQIARYFR</sequence>
<dbReference type="AlphaFoldDB" id="A0ABD6CQQ1"/>
<feature type="domain" description="DUF7344" evidence="1">
    <location>
        <begin position="13"/>
        <end position="94"/>
    </location>
</feature>
<keyword evidence="3" id="KW-1185">Reference proteome</keyword>